<dbReference type="RefSeq" id="WP_014451280.1">
    <property type="nucleotide sequence ID" value="NC_017095.1"/>
</dbReference>
<dbReference type="HOGENOM" id="CLU_089926_0_1_0"/>
<dbReference type="Gene3D" id="3.20.20.70">
    <property type="entry name" value="Aldolase class I"/>
    <property type="match status" value="1"/>
</dbReference>
<dbReference type="OrthoDB" id="9782387at2"/>
<organism evidence="1 2">
    <name type="scientific">Fervidobacterium pennivorans (strain DSM 9078 / Ven5)</name>
    <dbReference type="NCBI Taxonomy" id="771875"/>
    <lineage>
        <taxon>Bacteria</taxon>
        <taxon>Thermotogati</taxon>
        <taxon>Thermotogota</taxon>
        <taxon>Thermotogae</taxon>
        <taxon>Thermotogales</taxon>
        <taxon>Fervidobacteriaceae</taxon>
        <taxon>Fervidobacterium</taxon>
    </lineage>
</organism>
<proteinExistence type="predicted"/>
<evidence type="ECO:0000313" key="2">
    <source>
        <dbReference type="Proteomes" id="UP000007384"/>
    </source>
</evidence>
<dbReference type="Pfam" id="PF13353">
    <property type="entry name" value="Fer4_12"/>
    <property type="match status" value="1"/>
</dbReference>
<dbReference type="EMBL" id="CP003260">
    <property type="protein sequence ID" value="AFG34828.1"/>
    <property type="molecule type" value="Genomic_DNA"/>
</dbReference>
<dbReference type="KEGG" id="fpe:Ferpe_0705"/>
<dbReference type="PATRIC" id="fig|771875.3.peg.721"/>
<dbReference type="STRING" id="771875.Ferpe_0705"/>
<reference evidence="1" key="1">
    <citation type="submission" date="2012-03" db="EMBL/GenBank/DDBJ databases">
        <title>Complete sequence of Fervidobacterium pennivorans DSM 9078.</title>
        <authorList>
            <consortium name="US DOE Joint Genome Institute"/>
            <person name="Lucas S."/>
            <person name="Han J."/>
            <person name="Lapidus A."/>
            <person name="Cheng J.-F."/>
            <person name="Goodwin L."/>
            <person name="Pitluck S."/>
            <person name="Peters L."/>
            <person name="Ovchinnikova G."/>
            <person name="Lu M."/>
            <person name="Detter J.C."/>
            <person name="Han C."/>
            <person name="Tapia R."/>
            <person name="Land M."/>
            <person name="Hauser L."/>
            <person name="Kyrpides N."/>
            <person name="Ivanova N."/>
            <person name="Pagani I."/>
            <person name="Noll K.M."/>
            <person name="Woyke T."/>
        </authorList>
    </citation>
    <scope>NUCLEOTIDE SEQUENCE</scope>
    <source>
        <strain evidence="1">DSM 9078</strain>
    </source>
</reference>
<sequence length="178" mass="20717">MNFLVNTVKVLFQDHPVYPSVSVYFQGCDAFPKCVGCHNQNTWEFDESFSKRYDEILSLVEEKVQFLLAGYEKISLTFLGGEPLSVRNRECVRLLSKYFKEKYCSKVVTTLYSWREPKDLVELVEYIENVDEFVLGRFEINLKTGGFPASSNQLYITKEELSELLEIERGKCCVLEIF</sequence>
<dbReference type="eggNOG" id="COG1180">
    <property type="taxonomic scope" value="Bacteria"/>
</dbReference>
<evidence type="ECO:0000313" key="1">
    <source>
        <dbReference type="EMBL" id="AFG34828.1"/>
    </source>
</evidence>
<dbReference type="Proteomes" id="UP000007384">
    <property type="component" value="Chromosome"/>
</dbReference>
<name>H9UBD5_FERPD</name>
<keyword evidence="2" id="KW-1185">Reference proteome</keyword>
<dbReference type="InterPro" id="IPR013785">
    <property type="entry name" value="Aldolase_TIM"/>
</dbReference>
<gene>
    <name evidence="1" type="ordered locus">Ferpe_0705</name>
</gene>
<dbReference type="AlphaFoldDB" id="H9UBD5"/>
<protein>
    <submittedName>
        <fullName evidence="1">Uncharacterized protein</fullName>
    </submittedName>
</protein>
<accession>H9UBD5</accession>